<evidence type="ECO:0000256" key="12">
    <source>
        <dbReference type="SAM" id="SignalP"/>
    </source>
</evidence>
<comment type="subcellular location">
    <subcellularLocation>
        <location evidence="1">Cell membrane</location>
        <topology evidence="1">Single-pass type I membrane protein</topology>
    </subcellularLocation>
</comment>
<protein>
    <recommendedName>
        <fullName evidence="15">Immunoglobulin V-set domain-containing protein</fullName>
    </recommendedName>
</protein>
<sequence>MLLNHCVFCVYRCCIVLLHLVMLNEVSLQNPVVGFIGGSAVLPCFSKEGQRKHQEITVHWRYNDSLNVYDIINGQGSVEEQHSAYKGRAETFSDDFEKGNFSLKLSLWQKRLIISMFLINSVIYVCMYIYTYMYVCVYIYIYIHTYTYIYTYMEINISWFSLN</sequence>
<proteinExistence type="predicted"/>
<evidence type="ECO:0000256" key="9">
    <source>
        <dbReference type="ARBA" id="ARBA00023180"/>
    </source>
</evidence>
<dbReference type="Ensembl" id="ENSSANT00000089711.1">
    <property type="protein sequence ID" value="ENSSANP00000084404.1"/>
    <property type="gene ID" value="ENSSANG00000041897.1"/>
</dbReference>
<keyword evidence="8" id="KW-0675">Receptor</keyword>
<dbReference type="Proteomes" id="UP000472260">
    <property type="component" value="Unassembled WGS sequence"/>
</dbReference>
<dbReference type="SUPFAM" id="SSF48726">
    <property type="entry name" value="Immunoglobulin"/>
    <property type="match status" value="1"/>
</dbReference>
<keyword evidence="4 12" id="KW-0732">Signal</keyword>
<keyword evidence="5 11" id="KW-1133">Transmembrane helix</keyword>
<dbReference type="GO" id="GO:0042130">
    <property type="term" value="P:negative regulation of T cell proliferation"/>
    <property type="evidence" value="ECO:0007669"/>
    <property type="project" value="TreeGrafter"/>
</dbReference>
<feature type="signal peptide" evidence="12">
    <location>
        <begin position="1"/>
        <end position="28"/>
    </location>
</feature>
<reference evidence="13" key="1">
    <citation type="submission" date="2025-08" db="UniProtKB">
        <authorList>
            <consortium name="Ensembl"/>
        </authorList>
    </citation>
    <scope>IDENTIFICATION</scope>
</reference>
<dbReference type="InterPro" id="IPR036179">
    <property type="entry name" value="Ig-like_dom_sf"/>
</dbReference>
<dbReference type="InterPro" id="IPR051713">
    <property type="entry name" value="T-cell_Activation_Regulation"/>
</dbReference>
<evidence type="ECO:0000256" key="2">
    <source>
        <dbReference type="ARBA" id="ARBA00022475"/>
    </source>
</evidence>
<evidence type="ECO:0000256" key="10">
    <source>
        <dbReference type="ARBA" id="ARBA00023319"/>
    </source>
</evidence>
<keyword evidence="7" id="KW-1015">Disulfide bond</keyword>
<feature type="transmembrane region" description="Helical" evidence="11">
    <location>
        <begin position="112"/>
        <end position="133"/>
    </location>
</feature>
<dbReference type="PANTHER" id="PTHR25466:SF14">
    <property type="entry name" value="BUTYROPHILIN SUBFAMILY 2 MEMBER A2-LIKE-RELATED"/>
    <property type="match status" value="1"/>
</dbReference>
<evidence type="ECO:0000256" key="3">
    <source>
        <dbReference type="ARBA" id="ARBA00022692"/>
    </source>
</evidence>
<keyword evidence="14" id="KW-1185">Reference proteome</keyword>
<dbReference type="GO" id="GO:0007166">
    <property type="term" value="P:cell surface receptor signaling pathway"/>
    <property type="evidence" value="ECO:0007669"/>
    <property type="project" value="TreeGrafter"/>
</dbReference>
<evidence type="ECO:0008006" key="15">
    <source>
        <dbReference type="Google" id="ProtNLM"/>
    </source>
</evidence>
<evidence type="ECO:0000256" key="6">
    <source>
        <dbReference type="ARBA" id="ARBA00023136"/>
    </source>
</evidence>
<dbReference type="Gene3D" id="2.60.40.10">
    <property type="entry name" value="Immunoglobulins"/>
    <property type="match status" value="1"/>
</dbReference>
<dbReference type="GO" id="GO:0006955">
    <property type="term" value="P:immune response"/>
    <property type="evidence" value="ECO:0007669"/>
    <property type="project" value="TreeGrafter"/>
</dbReference>
<dbReference type="GO" id="GO:0071222">
    <property type="term" value="P:cellular response to lipopolysaccharide"/>
    <property type="evidence" value="ECO:0007669"/>
    <property type="project" value="TreeGrafter"/>
</dbReference>
<evidence type="ECO:0000313" key="14">
    <source>
        <dbReference type="Proteomes" id="UP000472260"/>
    </source>
</evidence>
<evidence type="ECO:0000256" key="8">
    <source>
        <dbReference type="ARBA" id="ARBA00023170"/>
    </source>
</evidence>
<feature type="chain" id="PRO_5025503601" description="Immunoglobulin V-set domain-containing protein" evidence="12">
    <location>
        <begin position="29"/>
        <end position="163"/>
    </location>
</feature>
<reference evidence="13" key="2">
    <citation type="submission" date="2025-09" db="UniProtKB">
        <authorList>
            <consortium name="Ensembl"/>
        </authorList>
    </citation>
    <scope>IDENTIFICATION</scope>
</reference>
<dbReference type="InterPro" id="IPR013783">
    <property type="entry name" value="Ig-like_fold"/>
</dbReference>
<name>A0A671RM05_9TELE</name>
<dbReference type="GO" id="GO:0009897">
    <property type="term" value="C:external side of plasma membrane"/>
    <property type="evidence" value="ECO:0007669"/>
    <property type="project" value="TreeGrafter"/>
</dbReference>
<evidence type="ECO:0000313" key="13">
    <source>
        <dbReference type="Ensembl" id="ENSSANP00000084404.1"/>
    </source>
</evidence>
<dbReference type="GO" id="GO:0042102">
    <property type="term" value="P:positive regulation of T cell proliferation"/>
    <property type="evidence" value="ECO:0007669"/>
    <property type="project" value="TreeGrafter"/>
</dbReference>
<keyword evidence="10" id="KW-0393">Immunoglobulin domain</keyword>
<evidence type="ECO:0000256" key="1">
    <source>
        <dbReference type="ARBA" id="ARBA00004251"/>
    </source>
</evidence>
<evidence type="ECO:0000256" key="4">
    <source>
        <dbReference type="ARBA" id="ARBA00022729"/>
    </source>
</evidence>
<dbReference type="GO" id="GO:0031295">
    <property type="term" value="P:T cell costimulation"/>
    <property type="evidence" value="ECO:0007669"/>
    <property type="project" value="TreeGrafter"/>
</dbReference>
<evidence type="ECO:0000256" key="7">
    <source>
        <dbReference type="ARBA" id="ARBA00023157"/>
    </source>
</evidence>
<keyword evidence="2" id="KW-1003">Cell membrane</keyword>
<keyword evidence="9" id="KW-0325">Glycoprotein</keyword>
<accession>A0A671RM05</accession>
<evidence type="ECO:0000256" key="5">
    <source>
        <dbReference type="ARBA" id="ARBA00022989"/>
    </source>
</evidence>
<evidence type="ECO:0000256" key="11">
    <source>
        <dbReference type="SAM" id="Phobius"/>
    </source>
</evidence>
<dbReference type="PANTHER" id="PTHR25466">
    <property type="entry name" value="T-LYMPHOCYTE ACTIVATION ANTIGEN"/>
    <property type="match status" value="1"/>
</dbReference>
<organism evidence="13 14">
    <name type="scientific">Sinocyclocheilus anshuiensis</name>
    <dbReference type="NCBI Taxonomy" id="1608454"/>
    <lineage>
        <taxon>Eukaryota</taxon>
        <taxon>Metazoa</taxon>
        <taxon>Chordata</taxon>
        <taxon>Craniata</taxon>
        <taxon>Vertebrata</taxon>
        <taxon>Euteleostomi</taxon>
        <taxon>Actinopterygii</taxon>
        <taxon>Neopterygii</taxon>
        <taxon>Teleostei</taxon>
        <taxon>Ostariophysi</taxon>
        <taxon>Cypriniformes</taxon>
        <taxon>Cyprinidae</taxon>
        <taxon>Cyprininae</taxon>
        <taxon>Sinocyclocheilus</taxon>
    </lineage>
</organism>
<keyword evidence="6 11" id="KW-0472">Membrane</keyword>
<keyword evidence="3 11" id="KW-0812">Transmembrane</keyword>
<dbReference type="AlphaFoldDB" id="A0A671RM05"/>